<gene>
    <name evidence="1" type="ORF">Pfra01_000158700</name>
</gene>
<dbReference type="SUPFAM" id="SSF51126">
    <property type="entry name" value="Pectin lyase-like"/>
    <property type="match status" value="1"/>
</dbReference>
<dbReference type="EMBL" id="BSXT01000128">
    <property type="protein sequence ID" value="GMF18378.1"/>
    <property type="molecule type" value="Genomic_DNA"/>
</dbReference>
<accession>A0A9W6WUV6</accession>
<dbReference type="AlphaFoldDB" id="A0A9W6WUV6"/>
<proteinExistence type="predicted"/>
<dbReference type="OrthoDB" id="124841at2759"/>
<evidence type="ECO:0000313" key="2">
    <source>
        <dbReference type="Proteomes" id="UP001165121"/>
    </source>
</evidence>
<dbReference type="InterPro" id="IPR011050">
    <property type="entry name" value="Pectin_lyase_fold/virulence"/>
</dbReference>
<name>A0A9W6WUV6_9STRA</name>
<dbReference type="Proteomes" id="UP001165121">
    <property type="component" value="Unassembled WGS sequence"/>
</dbReference>
<comment type="caution">
    <text evidence="1">The sequence shown here is derived from an EMBL/GenBank/DDBJ whole genome shotgun (WGS) entry which is preliminary data.</text>
</comment>
<organism evidence="1 2">
    <name type="scientific">Phytophthora fragariaefolia</name>
    <dbReference type="NCBI Taxonomy" id="1490495"/>
    <lineage>
        <taxon>Eukaryota</taxon>
        <taxon>Sar</taxon>
        <taxon>Stramenopiles</taxon>
        <taxon>Oomycota</taxon>
        <taxon>Peronosporomycetes</taxon>
        <taxon>Peronosporales</taxon>
        <taxon>Peronosporaceae</taxon>
        <taxon>Phytophthora</taxon>
    </lineage>
</organism>
<protein>
    <submittedName>
        <fullName evidence="1">Unnamed protein product</fullName>
    </submittedName>
</protein>
<keyword evidence="2" id="KW-1185">Reference proteome</keyword>
<evidence type="ECO:0000313" key="1">
    <source>
        <dbReference type="EMBL" id="GMF18378.1"/>
    </source>
</evidence>
<dbReference type="Gene3D" id="2.160.20.10">
    <property type="entry name" value="Single-stranded right-handed beta-helix, Pectin lyase-like"/>
    <property type="match status" value="1"/>
</dbReference>
<reference evidence="1" key="1">
    <citation type="submission" date="2023-04" db="EMBL/GenBank/DDBJ databases">
        <title>Phytophthora fragariaefolia NBRC 109709.</title>
        <authorList>
            <person name="Ichikawa N."/>
            <person name="Sato H."/>
            <person name="Tonouchi N."/>
        </authorList>
    </citation>
    <scope>NUCLEOTIDE SEQUENCE</scope>
    <source>
        <strain evidence="1">NBRC 109709</strain>
    </source>
</reference>
<sequence>MSTEHINDHREVVLGTVPPSVSAPRSSSFSNRSFFNFPTLKHLLIPTHQTRLIRFLRMGRIQTYSRRCAGARHEERKWLHHWYGGASGKTVYPITNKELISYLNSSDPLFVVLNKTFGRQFLTTNMASTDSMTISNSYFDGNTDYSASCDGHHYWSFIFYGTTRFSMLNNYIHGTSPKIGGES</sequence>
<dbReference type="InterPro" id="IPR012334">
    <property type="entry name" value="Pectin_lyas_fold"/>
</dbReference>